<name>A0A124P9R8_9BURK</name>
<keyword evidence="2" id="KW-1185">Reference proteome</keyword>
<dbReference type="AlphaFoldDB" id="A0A124P9R8"/>
<dbReference type="EMBL" id="LOWA01000014">
    <property type="protein sequence ID" value="KVE29392.1"/>
    <property type="molecule type" value="Genomic_DNA"/>
</dbReference>
<evidence type="ECO:0000313" key="1">
    <source>
        <dbReference type="EMBL" id="KVE29392.1"/>
    </source>
</evidence>
<comment type="caution">
    <text evidence="1">The sequence shown here is derived from an EMBL/GenBank/DDBJ whole genome shotgun (WGS) entry which is preliminary data.</text>
</comment>
<proteinExistence type="predicted"/>
<evidence type="ECO:0000313" key="2">
    <source>
        <dbReference type="Proteomes" id="UP000062788"/>
    </source>
</evidence>
<gene>
    <name evidence="1" type="ORF">WS67_05980</name>
</gene>
<dbReference type="Proteomes" id="UP000062788">
    <property type="component" value="Unassembled WGS sequence"/>
</dbReference>
<reference evidence="1 2" key="1">
    <citation type="submission" date="2015-11" db="EMBL/GenBank/DDBJ databases">
        <title>Expanding the genomic diversity of Burkholderia species for the development of highly accurate diagnostics.</title>
        <authorList>
            <person name="Sahl J."/>
            <person name="Keim P."/>
            <person name="Wagner D."/>
        </authorList>
    </citation>
    <scope>NUCLEOTIDE SEQUENCE [LARGE SCALE GENOMIC DNA]</scope>
    <source>
        <strain evidence="1 2">TSV85</strain>
    </source>
</reference>
<accession>A0A124P9R8</accession>
<protein>
    <submittedName>
        <fullName evidence="1">Uncharacterized protein</fullName>
    </submittedName>
</protein>
<organism evidence="1 2">
    <name type="scientific">Burkholderia singularis</name>
    <dbReference type="NCBI Taxonomy" id="1503053"/>
    <lineage>
        <taxon>Bacteria</taxon>
        <taxon>Pseudomonadati</taxon>
        <taxon>Pseudomonadota</taxon>
        <taxon>Betaproteobacteria</taxon>
        <taxon>Burkholderiales</taxon>
        <taxon>Burkholderiaceae</taxon>
        <taxon>Burkholderia</taxon>
        <taxon>pseudomallei group</taxon>
    </lineage>
</organism>
<sequence>MSARRRAIRPRPFSFKLFNPLPPSSVMLAVARPVPPFRIQSSAAVLQAICPAGHIALCADMRNLAQAS</sequence>